<organism evidence="4 5">
    <name type="scientific">Pelotomaculum schinkii</name>
    <dbReference type="NCBI Taxonomy" id="78350"/>
    <lineage>
        <taxon>Bacteria</taxon>
        <taxon>Bacillati</taxon>
        <taxon>Bacillota</taxon>
        <taxon>Clostridia</taxon>
        <taxon>Eubacteriales</taxon>
        <taxon>Desulfotomaculaceae</taxon>
        <taxon>Pelotomaculum</taxon>
    </lineage>
</organism>
<dbReference type="Gene3D" id="3.40.50.720">
    <property type="entry name" value="NAD(P)-binding Rossmann-like Domain"/>
    <property type="match status" value="1"/>
</dbReference>
<evidence type="ECO:0000256" key="1">
    <source>
        <dbReference type="ARBA" id="ARBA00010944"/>
    </source>
</evidence>
<dbReference type="UniPathway" id="UPA00124"/>
<dbReference type="CDD" id="cd05254">
    <property type="entry name" value="dTDP_HR_like_SDR_e"/>
    <property type="match status" value="1"/>
</dbReference>
<dbReference type="GO" id="GO:0005829">
    <property type="term" value="C:cytosol"/>
    <property type="evidence" value="ECO:0007669"/>
    <property type="project" value="TreeGrafter"/>
</dbReference>
<comment type="caution">
    <text evidence="4">The sequence shown here is derived from an EMBL/GenBank/DDBJ whole genome shotgun (WGS) entry which is preliminary data.</text>
</comment>
<reference evidence="4 5" key="1">
    <citation type="journal article" date="2018" name="Environ. Microbiol.">
        <title>Novel energy conservation strategies and behaviour of Pelotomaculum schinkii driving syntrophic propionate catabolism.</title>
        <authorList>
            <person name="Hidalgo-Ahumada C.A.P."/>
            <person name="Nobu M.K."/>
            <person name="Narihiro T."/>
            <person name="Tamaki H."/>
            <person name="Liu W.T."/>
            <person name="Kamagata Y."/>
            <person name="Stams A.J.M."/>
            <person name="Imachi H."/>
            <person name="Sousa D.Z."/>
        </authorList>
    </citation>
    <scope>NUCLEOTIDE SEQUENCE [LARGE SCALE GENOMIC DNA]</scope>
    <source>
        <strain evidence="4 5">HH</strain>
    </source>
</reference>
<dbReference type="EMBL" id="QFGA01000003">
    <property type="protein sequence ID" value="TEB04617.1"/>
    <property type="molecule type" value="Genomic_DNA"/>
</dbReference>
<sequence length="280" mass="31002">MKVIVTGATGMLGKQVARLYKEQGADVYLPSHKELDITNYNQVLSILKNIGPDTVVNCAAYTDVDGAEQEQEKAFLVNGLGPRFLALACRHCESTLIHISTDYIFNGEAKQPYQIYDTPCPINIYGASKLFGEAAVREIGGKFFVVRTSWLFGPEGKNFVDTIYSMAQQKDELKVVNDQQGAPTYTVDLAKALVDLNASHVYGTYHITNTGYTTWYGFAKKILKVAGFKTLVNPCATKDFPRPAARPHNSVLNPFPIEKVIGYTLPDWDNAVERHLQGTV</sequence>
<dbReference type="PANTHER" id="PTHR10491">
    <property type="entry name" value="DTDP-4-DEHYDRORHAMNOSE REDUCTASE"/>
    <property type="match status" value="1"/>
</dbReference>
<dbReference type="Proteomes" id="UP000298324">
    <property type="component" value="Unassembled WGS sequence"/>
</dbReference>
<dbReference type="EC" id="1.1.1.133" evidence="2"/>
<keyword evidence="2" id="KW-0521">NADP</keyword>
<gene>
    <name evidence="4" type="primary">rmlD</name>
    <name evidence="4" type="ORF">Psch_03378</name>
</gene>
<feature type="domain" description="RmlD-like substrate binding" evidence="3">
    <location>
        <begin position="1"/>
        <end position="277"/>
    </location>
</feature>
<dbReference type="GO" id="GO:0019305">
    <property type="term" value="P:dTDP-rhamnose biosynthetic process"/>
    <property type="evidence" value="ECO:0007669"/>
    <property type="project" value="UniProtKB-UniPathway"/>
</dbReference>
<comment type="pathway">
    <text evidence="2">Carbohydrate biosynthesis; dTDP-L-rhamnose biosynthesis.</text>
</comment>
<name>A0A4Y7R6Z4_9FIRM</name>
<comment type="similarity">
    <text evidence="1 2">Belongs to the dTDP-4-dehydrorhamnose reductase family.</text>
</comment>
<dbReference type="NCBIfam" id="TIGR01214">
    <property type="entry name" value="rmlD"/>
    <property type="match status" value="1"/>
</dbReference>
<proteinExistence type="inferred from homology"/>
<comment type="function">
    <text evidence="2">Catalyzes the reduction of dTDP-6-deoxy-L-lyxo-4-hexulose to yield dTDP-L-rhamnose.</text>
</comment>
<dbReference type="Gene3D" id="3.90.25.10">
    <property type="entry name" value="UDP-galactose 4-epimerase, domain 1"/>
    <property type="match status" value="1"/>
</dbReference>
<dbReference type="InterPro" id="IPR036291">
    <property type="entry name" value="NAD(P)-bd_dom_sf"/>
</dbReference>
<dbReference type="GO" id="GO:0008831">
    <property type="term" value="F:dTDP-4-dehydrorhamnose reductase activity"/>
    <property type="evidence" value="ECO:0007669"/>
    <property type="project" value="UniProtKB-EC"/>
</dbReference>
<dbReference type="SUPFAM" id="SSF51735">
    <property type="entry name" value="NAD(P)-binding Rossmann-fold domains"/>
    <property type="match status" value="1"/>
</dbReference>
<dbReference type="InterPro" id="IPR029903">
    <property type="entry name" value="RmlD-like-bd"/>
</dbReference>
<dbReference type="InterPro" id="IPR005913">
    <property type="entry name" value="dTDP_dehydrorham_reduct"/>
</dbReference>
<accession>A0A4Y7R6Z4</accession>
<evidence type="ECO:0000256" key="2">
    <source>
        <dbReference type="RuleBase" id="RU364082"/>
    </source>
</evidence>
<dbReference type="Pfam" id="PF04321">
    <property type="entry name" value="RmlD_sub_bind"/>
    <property type="match status" value="1"/>
</dbReference>
<keyword evidence="5" id="KW-1185">Reference proteome</keyword>
<dbReference type="RefSeq" id="WP_190258974.1">
    <property type="nucleotide sequence ID" value="NZ_QFGA01000003.1"/>
</dbReference>
<dbReference type="AlphaFoldDB" id="A0A4Y7R6Z4"/>
<evidence type="ECO:0000259" key="3">
    <source>
        <dbReference type="Pfam" id="PF04321"/>
    </source>
</evidence>
<evidence type="ECO:0000313" key="5">
    <source>
        <dbReference type="Proteomes" id="UP000298324"/>
    </source>
</evidence>
<keyword evidence="2 4" id="KW-0560">Oxidoreductase</keyword>
<dbReference type="PANTHER" id="PTHR10491:SF4">
    <property type="entry name" value="METHIONINE ADENOSYLTRANSFERASE 2 SUBUNIT BETA"/>
    <property type="match status" value="1"/>
</dbReference>
<dbReference type="FunFam" id="3.40.50.720:FF:000159">
    <property type="entry name" value="dTDP-4-dehydrorhamnose reductase"/>
    <property type="match status" value="1"/>
</dbReference>
<evidence type="ECO:0000313" key="4">
    <source>
        <dbReference type="EMBL" id="TEB04617.1"/>
    </source>
</evidence>
<protein>
    <recommendedName>
        <fullName evidence="2">dTDP-4-dehydrorhamnose reductase</fullName>
        <ecNumber evidence="2">1.1.1.133</ecNumber>
    </recommendedName>
</protein>